<dbReference type="GO" id="GO:0015562">
    <property type="term" value="F:efflux transmembrane transporter activity"/>
    <property type="evidence" value="ECO:0007669"/>
    <property type="project" value="TreeGrafter"/>
</dbReference>
<dbReference type="Gene3D" id="2.40.50.100">
    <property type="match status" value="1"/>
</dbReference>
<evidence type="ECO:0000313" key="6">
    <source>
        <dbReference type="Proteomes" id="UP000594967"/>
    </source>
</evidence>
<proteinExistence type="predicted"/>
<dbReference type="Pfam" id="PF25973">
    <property type="entry name" value="BSH_CzcB"/>
    <property type="match status" value="1"/>
</dbReference>
<dbReference type="Gene3D" id="2.40.30.170">
    <property type="match status" value="1"/>
</dbReference>
<reference evidence="4 5" key="1">
    <citation type="submission" date="2018-06" db="EMBL/GenBank/DDBJ databases">
        <authorList>
            <consortium name="Pathogen Informatics"/>
            <person name="Doyle S."/>
        </authorList>
    </citation>
    <scope>NUCLEOTIDE SEQUENCE [LARGE SCALE GENOMIC DNA]</scope>
    <source>
        <strain evidence="4 5">NCTC12961</strain>
    </source>
</reference>
<gene>
    <name evidence="4" type="primary">macA_4</name>
    <name evidence="3" type="ORF">I6G64_16245</name>
    <name evidence="4" type="ORF">NCTC12961_05053</name>
</gene>
<feature type="signal peptide" evidence="1">
    <location>
        <begin position="1"/>
        <end position="20"/>
    </location>
</feature>
<dbReference type="InterPro" id="IPR058647">
    <property type="entry name" value="BSH_CzcB-like"/>
</dbReference>
<dbReference type="PROSITE" id="PS51257">
    <property type="entry name" value="PROKAR_LIPOPROTEIN"/>
    <property type="match status" value="1"/>
</dbReference>
<reference evidence="3 6" key="2">
    <citation type="submission" date="2020-12" db="EMBL/GenBank/DDBJ databases">
        <title>FDA dAtabase for Regulatory Grade micrObial Sequences (FDA-ARGOS): Supporting development and validation of Infectious Disease Dx tests.</title>
        <authorList>
            <person name="Sproer C."/>
            <person name="Gronow S."/>
            <person name="Severitt S."/>
            <person name="Schroder I."/>
            <person name="Tallon L."/>
            <person name="Sadzewicz L."/>
            <person name="Zhao X."/>
            <person name="Boylan J."/>
            <person name="Ott S."/>
            <person name="Bowen H."/>
            <person name="Vavikolanu K."/>
            <person name="Mehta A."/>
            <person name="Aluvathingal J."/>
            <person name="Nadendla S."/>
            <person name="Lowell S."/>
            <person name="Myers T."/>
            <person name="Yan Y."/>
            <person name="Sichtig H."/>
        </authorList>
    </citation>
    <scope>NUCLEOTIDE SEQUENCE [LARGE SCALE GENOMIC DNA]</scope>
    <source>
        <strain evidence="3 6">FDAARGOS_907</strain>
    </source>
</reference>
<dbReference type="EMBL" id="CP065673">
    <property type="protein sequence ID" value="QPS19141.1"/>
    <property type="molecule type" value="Genomic_DNA"/>
</dbReference>
<keyword evidence="1" id="KW-0732">Signal</keyword>
<organism evidence="4 5">
    <name type="scientific">Serratia plymuthica</name>
    <dbReference type="NCBI Taxonomy" id="82996"/>
    <lineage>
        <taxon>Bacteria</taxon>
        <taxon>Pseudomonadati</taxon>
        <taxon>Pseudomonadota</taxon>
        <taxon>Gammaproteobacteria</taxon>
        <taxon>Enterobacterales</taxon>
        <taxon>Yersiniaceae</taxon>
        <taxon>Serratia</taxon>
    </lineage>
</organism>
<name>A0A2X4VEC5_SERPL</name>
<keyword evidence="6" id="KW-1185">Reference proteome</keyword>
<dbReference type="GO" id="GO:1990281">
    <property type="term" value="C:efflux pump complex"/>
    <property type="evidence" value="ECO:0007669"/>
    <property type="project" value="TreeGrafter"/>
</dbReference>
<dbReference type="SUPFAM" id="SSF111369">
    <property type="entry name" value="HlyD-like secretion proteins"/>
    <property type="match status" value="1"/>
</dbReference>
<dbReference type="Proteomes" id="UP000248897">
    <property type="component" value="Chromosome 1"/>
</dbReference>
<evidence type="ECO:0000313" key="3">
    <source>
        <dbReference type="EMBL" id="QPS19141.1"/>
    </source>
</evidence>
<accession>A0A2X4VEC5</accession>
<dbReference type="Gene3D" id="1.10.287.470">
    <property type="entry name" value="Helix hairpin bin"/>
    <property type="match status" value="1"/>
</dbReference>
<dbReference type="AlphaFoldDB" id="A0A2X4VEC5"/>
<dbReference type="EMBL" id="LS483469">
    <property type="protein sequence ID" value="SQI45152.1"/>
    <property type="molecule type" value="Genomic_DNA"/>
</dbReference>
<dbReference type="Proteomes" id="UP000594967">
    <property type="component" value="Chromosome"/>
</dbReference>
<evidence type="ECO:0000313" key="4">
    <source>
        <dbReference type="EMBL" id="SQI45152.1"/>
    </source>
</evidence>
<dbReference type="RefSeq" id="WP_062868677.1">
    <property type="nucleotide sequence ID" value="NZ_CAMITG010000001.1"/>
</dbReference>
<protein>
    <submittedName>
        <fullName evidence="3">HlyD family efflux transporter periplasmic adaptor subunit</fullName>
    </submittedName>
    <submittedName>
        <fullName evidence="4">Macrolide-specific efflux protein macA</fullName>
    </submittedName>
</protein>
<feature type="domain" description="CzcB-like barrel-sandwich hybrid" evidence="2">
    <location>
        <begin position="56"/>
        <end position="193"/>
    </location>
</feature>
<evidence type="ECO:0000313" key="5">
    <source>
        <dbReference type="Proteomes" id="UP000248897"/>
    </source>
</evidence>
<evidence type="ECO:0000256" key="1">
    <source>
        <dbReference type="SAM" id="SignalP"/>
    </source>
</evidence>
<dbReference type="STRING" id="82996.ADP72_14670"/>
<evidence type="ECO:0000259" key="2">
    <source>
        <dbReference type="Pfam" id="PF25973"/>
    </source>
</evidence>
<dbReference type="PANTHER" id="PTHR30469:SF15">
    <property type="entry name" value="HLYD FAMILY OF SECRETION PROTEINS"/>
    <property type="match status" value="1"/>
</dbReference>
<feature type="chain" id="PRO_5015873579" evidence="1">
    <location>
        <begin position="21"/>
        <end position="306"/>
    </location>
</feature>
<sequence length="306" mass="33327">MKNVLRLCLLAMSLALSLSGCDDTPLAAAATATPSPWAAVAKGYISIEGGLISIDAPRPGIIKEILVEEGAVVKKGQLLARIEDNEALDALNIKIKQQIEAVRDLEWAQQKLIIATREFNRLAKLNTTVISEQQHDNAADQMALQQRELAMKKATLETANAGVKAAELEVEKYLVVAPADGRIVKRDAKPGEGASTLNVTRLFMLAPNAPRIVRAELEDVFVNAVQPGQHAEVTLENNDKRIYKAQVLRLSEVFGARQPTDDPNVNQDTRVIECVLTLDAPQIRIGQRVLVRILPADKPDATAREG</sequence>
<dbReference type="PANTHER" id="PTHR30469">
    <property type="entry name" value="MULTIDRUG RESISTANCE PROTEIN MDTA"/>
    <property type="match status" value="1"/>
</dbReference>